<name>A0A3M7SIQ7_BRAPC</name>
<reference evidence="2 3" key="1">
    <citation type="journal article" date="2018" name="Sci. Rep.">
        <title>Genomic signatures of local adaptation to the degree of environmental predictability in rotifers.</title>
        <authorList>
            <person name="Franch-Gras L."/>
            <person name="Hahn C."/>
            <person name="Garcia-Roger E.M."/>
            <person name="Carmona M.J."/>
            <person name="Serra M."/>
            <person name="Gomez A."/>
        </authorList>
    </citation>
    <scope>NUCLEOTIDE SEQUENCE [LARGE SCALE GENOMIC DNA]</scope>
    <source>
        <strain evidence="2">HYR1</strain>
    </source>
</reference>
<sequence length="65" mass="7230">MCTLPICLSSHFVPDICFPQCGLAVGVSFAKAFSFISLLKKDFVRIRKKTGNKNCDKKNGDWSNC</sequence>
<comment type="caution">
    <text evidence="2">The sequence shown here is derived from an EMBL/GenBank/DDBJ whole genome shotgun (WGS) entry which is preliminary data.</text>
</comment>
<evidence type="ECO:0000256" key="1">
    <source>
        <dbReference type="SAM" id="Phobius"/>
    </source>
</evidence>
<keyword evidence="1" id="KW-0472">Membrane</keyword>
<evidence type="ECO:0000313" key="2">
    <source>
        <dbReference type="EMBL" id="RNA35663.1"/>
    </source>
</evidence>
<gene>
    <name evidence="2" type="ORF">BpHYR1_025159</name>
</gene>
<keyword evidence="1" id="KW-1133">Transmembrane helix</keyword>
<accession>A0A3M7SIQ7</accession>
<organism evidence="2 3">
    <name type="scientific">Brachionus plicatilis</name>
    <name type="common">Marine rotifer</name>
    <name type="synonym">Brachionus muelleri</name>
    <dbReference type="NCBI Taxonomy" id="10195"/>
    <lineage>
        <taxon>Eukaryota</taxon>
        <taxon>Metazoa</taxon>
        <taxon>Spiralia</taxon>
        <taxon>Gnathifera</taxon>
        <taxon>Rotifera</taxon>
        <taxon>Eurotatoria</taxon>
        <taxon>Monogononta</taxon>
        <taxon>Pseudotrocha</taxon>
        <taxon>Ploima</taxon>
        <taxon>Brachionidae</taxon>
        <taxon>Brachionus</taxon>
    </lineage>
</organism>
<keyword evidence="1" id="KW-0812">Transmembrane</keyword>
<dbReference type="Proteomes" id="UP000276133">
    <property type="component" value="Unassembled WGS sequence"/>
</dbReference>
<evidence type="ECO:0000313" key="3">
    <source>
        <dbReference type="Proteomes" id="UP000276133"/>
    </source>
</evidence>
<feature type="transmembrane region" description="Helical" evidence="1">
    <location>
        <begin position="22"/>
        <end position="39"/>
    </location>
</feature>
<keyword evidence="3" id="KW-1185">Reference proteome</keyword>
<dbReference type="AlphaFoldDB" id="A0A3M7SIQ7"/>
<protein>
    <submittedName>
        <fullName evidence="2">Uncharacterized protein</fullName>
    </submittedName>
</protein>
<dbReference type="EMBL" id="REGN01001303">
    <property type="protein sequence ID" value="RNA35663.1"/>
    <property type="molecule type" value="Genomic_DNA"/>
</dbReference>
<proteinExistence type="predicted"/>